<reference evidence="4" key="1">
    <citation type="submission" date="2020-05" db="EMBL/GenBank/DDBJ databases">
        <title>Phylogenomic resolution of chytrid fungi.</title>
        <authorList>
            <person name="Stajich J.E."/>
            <person name="Amses K."/>
            <person name="Simmons R."/>
            <person name="Seto K."/>
            <person name="Myers J."/>
            <person name="Bonds A."/>
            <person name="Quandt C.A."/>
            <person name="Barry K."/>
            <person name="Liu P."/>
            <person name="Grigoriev I."/>
            <person name="Longcore J.E."/>
            <person name="James T.Y."/>
        </authorList>
    </citation>
    <scope>NUCLEOTIDE SEQUENCE</scope>
    <source>
        <strain evidence="4">JEL0513</strain>
    </source>
</reference>
<comment type="caution">
    <text evidence="4">The sequence shown here is derived from an EMBL/GenBank/DDBJ whole genome shotgun (WGS) entry which is preliminary data.</text>
</comment>
<dbReference type="AlphaFoldDB" id="A0AAD5XF79"/>
<accession>A0AAD5XF79</accession>
<protein>
    <recommendedName>
        <fullName evidence="3">FAZ1 C-terminal region domain-containing protein</fullName>
    </recommendedName>
</protein>
<sequence>MTSTETPFQDPESGFQKSAVAPVSIETFSSSQNSDSDAATPKQQSTGFDVTWDDDDEESESEFPGGLALHAHRLHGSSDYNDHDGTAGAADLESLLDTELSDYLLEAIQTHFVEDPKKSILIEASFGWSSLFGSKSRSTTPAPGATSKKSVALALFSYPADAFSSATASGRLPLSRPQSRANKTSIAAVEYADSEDGGVGGVVVADVSVVEVVEFEPYDAVYARVSAALVADGLGVVSAEDDNSFVSARVVFVIATTTTRTTTENTTSSTLFEPITEEEEEEGQVKEKEKDRKARNDEVAKFANDIAASLAAAVAAASVHEEHAARVSTQINELEVSVEDVSLTGREVARGIAGIVAERDLLKHEREGLVAEKEGLVAENERLVAEKEQLIAENERLVGEKEGFVAEKERLVTEREELVAENERLAAEKERLVAEKESLAGEKEQLALQIRELETGLVAANERAAVAEERGESEAGAYRAAVALHEAKEGEFARRKNALEEQVRRLEREVAEVVGQRADVLLDLADADEELKAADQRISELEAVVASMKGHVGQLVEQSSRAATARVAVLEEQVARLEKTITTLRTESQFLKALLNK</sequence>
<proteinExistence type="predicted"/>
<keyword evidence="1" id="KW-0175">Coiled coil</keyword>
<evidence type="ECO:0000256" key="2">
    <source>
        <dbReference type="SAM" id="MobiDB-lite"/>
    </source>
</evidence>
<gene>
    <name evidence="4" type="ORF">HK100_000434</name>
</gene>
<dbReference type="EMBL" id="JADGJH010001088">
    <property type="protein sequence ID" value="KAJ3119179.1"/>
    <property type="molecule type" value="Genomic_DNA"/>
</dbReference>
<evidence type="ECO:0000259" key="3">
    <source>
        <dbReference type="Pfam" id="PF23404"/>
    </source>
</evidence>
<feature type="compositionally biased region" description="Basic and acidic residues" evidence="2">
    <location>
        <begin position="283"/>
        <end position="292"/>
    </location>
</feature>
<evidence type="ECO:0000313" key="4">
    <source>
        <dbReference type="EMBL" id="KAJ3119179.1"/>
    </source>
</evidence>
<evidence type="ECO:0000313" key="5">
    <source>
        <dbReference type="Proteomes" id="UP001211907"/>
    </source>
</evidence>
<dbReference type="Pfam" id="PF23404">
    <property type="entry name" value="FAZ1_C"/>
    <property type="match status" value="2"/>
</dbReference>
<feature type="compositionally biased region" description="Polar residues" evidence="2">
    <location>
        <begin position="26"/>
        <end position="48"/>
    </location>
</feature>
<feature type="coiled-coil region" evidence="1">
    <location>
        <begin position="366"/>
        <end position="587"/>
    </location>
</feature>
<feature type="compositionally biased region" description="Acidic residues" evidence="2">
    <location>
        <begin position="51"/>
        <end position="61"/>
    </location>
</feature>
<name>A0AAD5XF79_9FUNG</name>
<feature type="region of interest" description="Disordered" evidence="2">
    <location>
        <begin position="263"/>
        <end position="292"/>
    </location>
</feature>
<dbReference type="Proteomes" id="UP001211907">
    <property type="component" value="Unassembled WGS sequence"/>
</dbReference>
<evidence type="ECO:0000256" key="1">
    <source>
        <dbReference type="SAM" id="Coils"/>
    </source>
</evidence>
<feature type="domain" description="FAZ1 C-terminal region" evidence="3">
    <location>
        <begin position="378"/>
        <end position="411"/>
    </location>
</feature>
<dbReference type="InterPro" id="IPR056615">
    <property type="entry name" value="FAZ1_C"/>
</dbReference>
<feature type="domain" description="FAZ1 C-terminal region" evidence="3">
    <location>
        <begin position="420"/>
        <end position="447"/>
    </location>
</feature>
<organism evidence="4 5">
    <name type="scientific">Physocladia obscura</name>
    <dbReference type="NCBI Taxonomy" id="109957"/>
    <lineage>
        <taxon>Eukaryota</taxon>
        <taxon>Fungi</taxon>
        <taxon>Fungi incertae sedis</taxon>
        <taxon>Chytridiomycota</taxon>
        <taxon>Chytridiomycota incertae sedis</taxon>
        <taxon>Chytridiomycetes</taxon>
        <taxon>Chytridiales</taxon>
        <taxon>Chytriomycetaceae</taxon>
        <taxon>Physocladia</taxon>
    </lineage>
</organism>
<feature type="region of interest" description="Disordered" evidence="2">
    <location>
        <begin position="1"/>
        <end position="63"/>
    </location>
</feature>
<keyword evidence="5" id="KW-1185">Reference proteome</keyword>